<dbReference type="AlphaFoldDB" id="A0A285U9D6"/>
<gene>
    <name evidence="1" type="ORF">SAMN05877842_104166</name>
</gene>
<accession>A0A285U9D6</accession>
<protein>
    <submittedName>
        <fullName evidence="1">Uncharacterized protein</fullName>
    </submittedName>
</protein>
<proteinExistence type="predicted"/>
<sequence length="235" mass="27940">MEILAQLSNVSLSELLSNSLRDSLGLTMKNQWDEQIHHGRVHELYYFEINKNETNPEFLQQFIRDWKPVYEQLSLQHDYNALRLELATKDSYNITAQLDELMDDVHTPRLELWMDPATRTQHIAELDDAIFENKNIPKKQLHYLASNTLSIQKLYELIEQKMTEDSVINYAISVQTQQQMKENFDTLHKAIQQYKEKQEIEILNCLVDKLEDFYSWLKGLLTAIKKHIQLNFRNR</sequence>
<evidence type="ECO:0000313" key="2">
    <source>
        <dbReference type="Proteomes" id="UP000219252"/>
    </source>
</evidence>
<dbReference type="RefSeq" id="WP_097149159.1">
    <property type="nucleotide sequence ID" value="NZ_OBQC01000004.1"/>
</dbReference>
<dbReference type="EMBL" id="OBQC01000004">
    <property type="protein sequence ID" value="SOC38534.1"/>
    <property type="molecule type" value="Genomic_DNA"/>
</dbReference>
<keyword evidence="2" id="KW-1185">Reference proteome</keyword>
<evidence type="ECO:0000313" key="1">
    <source>
        <dbReference type="EMBL" id="SOC38534.1"/>
    </source>
</evidence>
<organism evidence="1 2">
    <name type="scientific">Ureibacillus acetophenoni</name>
    <dbReference type="NCBI Taxonomy" id="614649"/>
    <lineage>
        <taxon>Bacteria</taxon>
        <taxon>Bacillati</taxon>
        <taxon>Bacillota</taxon>
        <taxon>Bacilli</taxon>
        <taxon>Bacillales</taxon>
        <taxon>Caryophanaceae</taxon>
        <taxon>Ureibacillus</taxon>
    </lineage>
</organism>
<name>A0A285U9D6_9BACL</name>
<dbReference type="Proteomes" id="UP000219252">
    <property type="component" value="Unassembled WGS sequence"/>
</dbReference>
<reference evidence="2" key="1">
    <citation type="submission" date="2017-08" db="EMBL/GenBank/DDBJ databases">
        <authorList>
            <person name="Varghese N."/>
            <person name="Submissions S."/>
        </authorList>
    </citation>
    <scope>NUCLEOTIDE SEQUENCE [LARGE SCALE GENOMIC DNA]</scope>
    <source>
        <strain evidence="2">JC23</strain>
    </source>
</reference>
<dbReference type="OrthoDB" id="2740369at2"/>